<dbReference type="Pfam" id="PF13302">
    <property type="entry name" value="Acetyltransf_3"/>
    <property type="match status" value="1"/>
</dbReference>
<dbReference type="PANTHER" id="PTHR43792:SF1">
    <property type="entry name" value="N-ACETYLTRANSFERASE DOMAIN-CONTAINING PROTEIN"/>
    <property type="match status" value="1"/>
</dbReference>
<dbReference type="InterPro" id="IPR016181">
    <property type="entry name" value="Acyl_CoA_acyltransferase"/>
</dbReference>
<dbReference type="OrthoDB" id="9801656at2"/>
<gene>
    <name evidence="2" type="ORF">NCTC11532_01000</name>
</gene>
<evidence type="ECO:0000259" key="1">
    <source>
        <dbReference type="Pfam" id="PF13302"/>
    </source>
</evidence>
<dbReference type="Gene3D" id="3.40.630.30">
    <property type="match status" value="1"/>
</dbReference>
<dbReference type="STRING" id="1122170.GCA_000701265_02018"/>
<protein>
    <recommendedName>
        <fullName evidence="1">N-acetyltransferase domain-containing protein</fullName>
    </recommendedName>
</protein>
<dbReference type="RefSeq" id="WP_031567666.1">
    <property type="nucleotide sequence ID" value="NZ_CAAAIS010000007.1"/>
</dbReference>
<dbReference type="PANTHER" id="PTHR43792">
    <property type="entry name" value="GNAT FAMILY, PUTATIVE (AFU_ORTHOLOGUE AFUA_3G00765)-RELATED-RELATED"/>
    <property type="match status" value="1"/>
</dbReference>
<dbReference type="EMBL" id="UGPB01000001">
    <property type="protein sequence ID" value="STY28823.1"/>
    <property type="molecule type" value="Genomic_DNA"/>
</dbReference>
<name>A0A378LPX5_9GAMM</name>
<feature type="domain" description="N-acetyltransferase" evidence="1">
    <location>
        <begin position="45"/>
        <end position="188"/>
    </location>
</feature>
<evidence type="ECO:0000313" key="3">
    <source>
        <dbReference type="Proteomes" id="UP000255297"/>
    </source>
</evidence>
<reference evidence="2 3" key="1">
    <citation type="submission" date="2018-06" db="EMBL/GenBank/DDBJ databases">
        <authorList>
            <consortium name="Pathogen Informatics"/>
            <person name="Doyle S."/>
        </authorList>
    </citation>
    <scope>NUCLEOTIDE SEQUENCE [LARGE SCALE GENOMIC DNA]</scope>
    <source>
        <strain evidence="2 3">NCTC11532</strain>
    </source>
</reference>
<keyword evidence="3" id="KW-1185">Reference proteome</keyword>
<dbReference type="AlphaFoldDB" id="A0A378LPX5"/>
<dbReference type="InterPro" id="IPR051531">
    <property type="entry name" value="N-acetyltransferase"/>
</dbReference>
<dbReference type="GO" id="GO:0016747">
    <property type="term" value="F:acyltransferase activity, transferring groups other than amino-acyl groups"/>
    <property type="evidence" value="ECO:0007669"/>
    <property type="project" value="InterPro"/>
</dbReference>
<organism evidence="2 3">
    <name type="scientific">Legionella wadsworthii</name>
    <dbReference type="NCBI Taxonomy" id="28088"/>
    <lineage>
        <taxon>Bacteria</taxon>
        <taxon>Pseudomonadati</taxon>
        <taxon>Pseudomonadota</taxon>
        <taxon>Gammaproteobacteria</taxon>
        <taxon>Legionellales</taxon>
        <taxon>Legionellaceae</taxon>
        <taxon>Legionella</taxon>
    </lineage>
</organism>
<accession>A0A378LPX5</accession>
<sequence length="230" mass="26429">MKIALYQSKKVGEVLIKSQQSEYTIYSNRLEARSLNQEEEGYLLDKYTKLLGSAENTKMFGEGRAWDPSEVKEFLQEEIENWKSGKKFSVLSIYHSTTQEFMGYLHVKHALHDFSHVGSGHENVAEIAYAIDQPFWGKGYGTEIAILGKKFIKHILFESEKETLESNIKEIVATVHPLNEGSKKILQKTLKHQEPEEFTKFGDKPRLLFFKKLKKDVVPCEEASLLNAKL</sequence>
<dbReference type="InterPro" id="IPR000182">
    <property type="entry name" value="GNAT_dom"/>
</dbReference>
<dbReference type="Proteomes" id="UP000255297">
    <property type="component" value="Unassembled WGS sequence"/>
</dbReference>
<dbReference type="SUPFAM" id="SSF55729">
    <property type="entry name" value="Acyl-CoA N-acyltransferases (Nat)"/>
    <property type="match status" value="1"/>
</dbReference>
<evidence type="ECO:0000313" key="2">
    <source>
        <dbReference type="EMBL" id="STY28823.1"/>
    </source>
</evidence>
<proteinExistence type="predicted"/>